<dbReference type="SUPFAM" id="SSF103642">
    <property type="entry name" value="Sec-C motif"/>
    <property type="match status" value="1"/>
</dbReference>
<protein>
    <recommendedName>
        <fullName evidence="3">Zinc chelation protein SecC</fullName>
    </recommendedName>
</protein>
<dbReference type="Pfam" id="PF02810">
    <property type="entry name" value="SEC-C"/>
    <property type="match status" value="1"/>
</dbReference>
<dbReference type="SUPFAM" id="SSF48452">
    <property type="entry name" value="TPR-like"/>
    <property type="match status" value="1"/>
</dbReference>
<evidence type="ECO:0008006" key="3">
    <source>
        <dbReference type="Google" id="ProtNLM"/>
    </source>
</evidence>
<reference evidence="1 2" key="1">
    <citation type="submission" date="2017-07" db="EMBL/GenBank/DDBJ databases">
        <title>Paenibacillus herberti R33 genome sequencing and assembly.</title>
        <authorList>
            <person name="Su W."/>
        </authorList>
    </citation>
    <scope>NUCLEOTIDE SEQUENCE [LARGE SCALE GENOMIC DNA]</scope>
    <source>
        <strain evidence="1 2">R33</strain>
    </source>
</reference>
<name>A0A229NUM0_9BACL</name>
<organism evidence="1 2">
    <name type="scientific">Paenibacillus herberti</name>
    <dbReference type="NCBI Taxonomy" id="1619309"/>
    <lineage>
        <taxon>Bacteria</taxon>
        <taxon>Bacillati</taxon>
        <taxon>Bacillota</taxon>
        <taxon>Bacilli</taxon>
        <taxon>Bacillales</taxon>
        <taxon>Paenibacillaceae</taxon>
        <taxon>Paenibacillus</taxon>
    </lineage>
</organism>
<comment type="caution">
    <text evidence="1">The sequence shown here is derived from an EMBL/GenBank/DDBJ whole genome shotgun (WGS) entry which is preliminary data.</text>
</comment>
<gene>
    <name evidence="1" type="ORF">CGZ75_21350</name>
</gene>
<dbReference type="EMBL" id="NMUQ01000003">
    <property type="protein sequence ID" value="OXM13582.1"/>
    <property type="molecule type" value="Genomic_DNA"/>
</dbReference>
<dbReference type="InterPro" id="IPR011990">
    <property type="entry name" value="TPR-like_helical_dom_sf"/>
</dbReference>
<evidence type="ECO:0000313" key="2">
    <source>
        <dbReference type="Proteomes" id="UP000215145"/>
    </source>
</evidence>
<keyword evidence="2" id="KW-1185">Reference proteome</keyword>
<proteinExistence type="predicted"/>
<accession>A0A229NUM0</accession>
<dbReference type="OrthoDB" id="6399948at2"/>
<dbReference type="Gene3D" id="3.10.450.50">
    <property type="match status" value="1"/>
</dbReference>
<dbReference type="AlphaFoldDB" id="A0A229NUM0"/>
<evidence type="ECO:0000313" key="1">
    <source>
        <dbReference type="EMBL" id="OXM13582.1"/>
    </source>
</evidence>
<dbReference type="Gene3D" id="1.25.40.10">
    <property type="entry name" value="Tetratricopeptide repeat domain"/>
    <property type="match status" value="1"/>
</dbReference>
<dbReference type="Proteomes" id="UP000215145">
    <property type="component" value="Unassembled WGS sequence"/>
</dbReference>
<sequence>MKPIGRNETCYCGSGKKYKKCCIQKDELQKKNSMASHGNVIQFPGSTRPPESQYSLDQMMETISDMLIWKSEAYKEVAEIFVSRLHRNYSLHHGQARQFVFNLTTNWHQFSSEIEPKFRKSGGFAGALEYMAAINLSVDTTQKELAIQHAVSEGTLSRCFAQLFDYMRHNGLLPGDSPITHPSESRQQGFSLKEGEEQMRAITELLNAQNFQSSAEAQAFLDKLMRDGSPKPINNQASRAQQARELLITADREPNSKKRIELAKQAMKLDPGNADIYLIYSQEAKTVRDALHYAKLGMEAAKTSLGADFFKENTGHFWGLIETRPFMRAKFAYAQLLQEEDNDKDAASQYEELLTLCPNDNLGVRYELLAIYLNQNELKLAQQLFDEHEEHTTNVLYDRLVLEYLKNGISDRLAPLASAARKANPYVIAYVTGQKKLSRMQNDYITAGDESEAENYAYSHRKLWIKPELAKLRAWLKQQQ</sequence>
<dbReference type="InterPro" id="IPR004027">
    <property type="entry name" value="SEC_C_motif"/>
</dbReference>